<feature type="active site" description="Acyl-ester intermediate" evidence="2">
    <location>
        <position position="229"/>
    </location>
</feature>
<dbReference type="PIRSF" id="PIRSF001221">
    <property type="entry name" value="Amidase_fungi"/>
    <property type="match status" value="1"/>
</dbReference>
<accession>A0A8S4BDT4</accession>
<dbReference type="EMBL" id="CAJRST010025557">
    <property type="protein sequence ID" value="CAG5959783.1"/>
    <property type="molecule type" value="Genomic_DNA"/>
</dbReference>
<dbReference type="PANTHER" id="PTHR43372">
    <property type="entry name" value="FATTY-ACID AMIDE HYDROLASE"/>
    <property type="match status" value="1"/>
</dbReference>
<reference evidence="4" key="1">
    <citation type="submission" date="2021-05" db="EMBL/GenBank/DDBJ databases">
        <authorList>
            <person name="Tigano A."/>
        </authorList>
    </citation>
    <scope>NUCLEOTIDE SEQUENCE</scope>
</reference>
<gene>
    <name evidence="4" type="ORF">MMEN_LOCUS15590</name>
</gene>
<feature type="domain" description="Amidase" evidence="3">
    <location>
        <begin position="68"/>
        <end position="510"/>
    </location>
</feature>
<name>A0A8S4BDT4_9TELE</name>
<organism evidence="4 5">
    <name type="scientific">Menidia menidia</name>
    <name type="common">Atlantic silverside</name>
    <dbReference type="NCBI Taxonomy" id="238744"/>
    <lineage>
        <taxon>Eukaryota</taxon>
        <taxon>Metazoa</taxon>
        <taxon>Chordata</taxon>
        <taxon>Craniata</taxon>
        <taxon>Vertebrata</taxon>
        <taxon>Euteleostomi</taxon>
        <taxon>Actinopterygii</taxon>
        <taxon>Neopterygii</taxon>
        <taxon>Teleostei</taxon>
        <taxon>Neoteleostei</taxon>
        <taxon>Acanthomorphata</taxon>
        <taxon>Ovalentaria</taxon>
        <taxon>Atherinomorphae</taxon>
        <taxon>Atheriniformes</taxon>
        <taxon>Atherinopsidae</taxon>
        <taxon>Menidiinae</taxon>
        <taxon>Menidia</taxon>
    </lineage>
</organism>
<dbReference type="PANTHER" id="PTHR43372:SF4">
    <property type="entry name" value="FATTY-ACID AMIDE HYDROLASE 2"/>
    <property type="match status" value="1"/>
</dbReference>
<feature type="active site" description="Charge relay system" evidence="2">
    <location>
        <position position="205"/>
    </location>
</feature>
<dbReference type="AlphaFoldDB" id="A0A8S4BDT4"/>
<dbReference type="Pfam" id="PF01425">
    <property type="entry name" value="Amidase"/>
    <property type="match status" value="1"/>
</dbReference>
<evidence type="ECO:0000256" key="2">
    <source>
        <dbReference type="PIRSR" id="PIRSR001221-1"/>
    </source>
</evidence>
<evidence type="ECO:0000313" key="4">
    <source>
        <dbReference type="EMBL" id="CAG5959783.1"/>
    </source>
</evidence>
<dbReference type="Proteomes" id="UP000677803">
    <property type="component" value="Unassembled WGS sequence"/>
</dbReference>
<dbReference type="SUPFAM" id="SSF75304">
    <property type="entry name" value="Amidase signature (AS) enzymes"/>
    <property type="match status" value="1"/>
</dbReference>
<dbReference type="InterPro" id="IPR020556">
    <property type="entry name" value="Amidase_CS"/>
</dbReference>
<evidence type="ECO:0000256" key="1">
    <source>
        <dbReference type="ARBA" id="ARBA00009199"/>
    </source>
</evidence>
<dbReference type="PROSITE" id="PS00571">
    <property type="entry name" value="AMIDASES"/>
    <property type="match status" value="1"/>
</dbReference>
<evidence type="ECO:0000259" key="3">
    <source>
        <dbReference type="Pfam" id="PF01425"/>
    </source>
</evidence>
<protein>
    <submittedName>
        <fullName evidence="4">(Atlantic silverside) hypothetical protein</fullName>
    </submittedName>
</protein>
<feature type="active site" description="Charge relay system" evidence="2">
    <location>
        <position position="130"/>
    </location>
</feature>
<sequence>MALSGLERAQVWLSKAVTGVLLILLRFLSRGSPAETGKKLPPVRDPLLLVPATQLAKKIRRKEVSSVEVVQAYINRIQEVNPFLNAVVKDRFASALQEAAQVDKLIEEETGGEEVLEDRLPLLGVPLSVKESFSLQGMPLTTGVVSRRGVVASVDAPPVALLKRAGAIPLGVTNTSELCMWFEAHNHLYGLTRNPYDLGRIPGGSSGGEASILAAAGAVIGVGSDIGGSIRMPCFFNGIFGHKTTPGVVSSDSQYPPTSGRQGEYLSSGPMCRYAQDLLPLLRVMAGANASMLSLDTKVDLKKLRFFSIPHDGGCVWTNPVSRELLDVQRRVVQRLEADLGVKVQQVALPRLRYSFQIWDTYMSLPDKDGKPPLPFSELMGEPGRPAWPFWELLKWMLGRSNHTMAAISLGLLEATRWSKTSAFVVQQKEELQRELDQLLGPDGVLLYPSHPRVAPPHHHPLLRPFDFAYTGILNILGLPVTQCPLGLGPEGLPLGLQVVAGRLQDHLTLAVAVHLEKAFGGWRDPGAE</sequence>
<dbReference type="InterPro" id="IPR023631">
    <property type="entry name" value="Amidase_dom"/>
</dbReference>
<dbReference type="GO" id="GO:0012505">
    <property type="term" value="C:endomembrane system"/>
    <property type="evidence" value="ECO:0007669"/>
    <property type="project" value="TreeGrafter"/>
</dbReference>
<evidence type="ECO:0000313" key="5">
    <source>
        <dbReference type="Proteomes" id="UP000677803"/>
    </source>
</evidence>
<comment type="similarity">
    <text evidence="1">Belongs to the amidase family.</text>
</comment>
<dbReference type="Gene3D" id="3.90.1300.10">
    <property type="entry name" value="Amidase signature (AS) domain"/>
    <property type="match status" value="1"/>
</dbReference>
<dbReference type="InterPro" id="IPR036928">
    <property type="entry name" value="AS_sf"/>
</dbReference>
<proteinExistence type="inferred from homology"/>
<comment type="caution">
    <text evidence="4">The sequence shown here is derived from an EMBL/GenBank/DDBJ whole genome shotgun (WGS) entry which is preliminary data.</text>
</comment>
<keyword evidence="5" id="KW-1185">Reference proteome</keyword>
<dbReference type="OrthoDB" id="6428749at2759"/>
<dbReference type="InterPro" id="IPR052739">
    <property type="entry name" value="FAAH2"/>
</dbReference>